<evidence type="ECO:0000256" key="2">
    <source>
        <dbReference type="SAM" id="MobiDB-lite"/>
    </source>
</evidence>
<evidence type="ECO:0000256" key="1">
    <source>
        <dbReference type="SAM" id="Coils"/>
    </source>
</evidence>
<comment type="caution">
    <text evidence="4">The sequence shown here is derived from an EMBL/GenBank/DDBJ whole genome shotgun (WGS) entry which is preliminary data.</text>
</comment>
<feature type="region of interest" description="Disordered" evidence="2">
    <location>
        <begin position="426"/>
        <end position="445"/>
    </location>
</feature>
<keyword evidence="5" id="KW-1185">Reference proteome</keyword>
<feature type="compositionally biased region" description="Low complexity" evidence="2">
    <location>
        <begin position="496"/>
        <end position="513"/>
    </location>
</feature>
<keyword evidence="1" id="KW-0175">Coiled coil</keyword>
<dbReference type="Proteomes" id="UP001274830">
    <property type="component" value="Unassembled WGS sequence"/>
</dbReference>
<feature type="compositionally biased region" description="Polar residues" evidence="2">
    <location>
        <begin position="59"/>
        <end position="89"/>
    </location>
</feature>
<sequence>MSAKKKSMAKPLEVIPTAAMSGGVAAKTGPAEPVMSPASPGSSPGRSSFQSHVRAMSIAESTTGSSIRTNRFSTSFPVQAQASASTSPTRIAAKSPSREPQAVVPESLASPTGPTDTNFLTAIAAQERRVLELKEELQRAEAHLNKLKLSWTQHEANKKRNDARRLTQLQPLQTSPTVADNEEDADGSGALMQQEMERRKALINGGRSSHRTVFAGSRHARTLSLLSPGRDEVRSPVGRMGPPPPPRKESLVGVRRPSLDSIASAKRPALLARTSTTPDLTTEISRSAKPSIDLSDSLEKSIDHEALLQTGKKMATDFRDGLWTFLEDLRQATVGDEATQHQPVVPGAPPILRRHASTRTVQSRSSKTRLRPASKDRGTKTPSPARKHAKSATQGALPDLANPNFWNEHGVDATTPVVCAATVKKSPTVRGQHKSTPAKGGSVASNDAWDAWDETADSSHASRSSSAASDTTTLPSIVSGSGAASPAVRLCRESASKLSTSPSESTPTKTSPASKKDPLPWPTLSKFGPATLRRTASHLMNEWEKSLTPSPGKEFTGQEDYLGLHTEHTSTPRTSKGAGVAVGGGGKKE</sequence>
<name>A0AAE0WX86_9PEZI</name>
<accession>A0AAE0WX86</accession>
<feature type="region of interest" description="Disordered" evidence="2">
    <location>
        <begin position="22"/>
        <end position="117"/>
    </location>
</feature>
<dbReference type="AlphaFoldDB" id="A0AAE0WX86"/>
<feature type="region of interest" description="Disordered" evidence="2">
    <location>
        <begin position="454"/>
        <end position="589"/>
    </location>
</feature>
<proteinExistence type="predicted"/>
<reference evidence="4" key="1">
    <citation type="submission" date="2023-07" db="EMBL/GenBank/DDBJ databases">
        <title>Black Yeasts Isolated from many extreme environments.</title>
        <authorList>
            <person name="Coleine C."/>
            <person name="Stajich J.E."/>
            <person name="Selbmann L."/>
        </authorList>
    </citation>
    <scope>NUCLEOTIDE SEQUENCE</scope>
    <source>
        <strain evidence="4">CCFEE 5485</strain>
    </source>
</reference>
<feature type="compositionally biased region" description="Polar residues" evidence="2">
    <location>
        <begin position="167"/>
        <end position="178"/>
    </location>
</feature>
<dbReference type="InterPro" id="IPR025122">
    <property type="entry name" value="DUF4048"/>
</dbReference>
<gene>
    <name evidence="4" type="ORF">LTR78_000183</name>
</gene>
<evidence type="ECO:0000259" key="3">
    <source>
        <dbReference type="Pfam" id="PF13257"/>
    </source>
</evidence>
<feature type="domain" description="DUF4048" evidence="3">
    <location>
        <begin position="219"/>
        <end position="466"/>
    </location>
</feature>
<protein>
    <recommendedName>
        <fullName evidence="3">DUF4048 domain-containing protein</fullName>
    </recommendedName>
</protein>
<evidence type="ECO:0000313" key="5">
    <source>
        <dbReference type="Proteomes" id="UP001274830"/>
    </source>
</evidence>
<feature type="region of interest" description="Disordered" evidence="2">
    <location>
        <begin position="155"/>
        <end position="186"/>
    </location>
</feature>
<dbReference type="Pfam" id="PF13257">
    <property type="entry name" value="DUF4048"/>
    <property type="match status" value="1"/>
</dbReference>
<feature type="region of interest" description="Disordered" evidence="2">
    <location>
        <begin position="229"/>
        <end position="255"/>
    </location>
</feature>
<dbReference type="EMBL" id="JAUTXT010000001">
    <property type="protein sequence ID" value="KAK3679807.1"/>
    <property type="molecule type" value="Genomic_DNA"/>
</dbReference>
<feature type="compositionally biased region" description="Low complexity" evidence="2">
    <location>
        <begin position="458"/>
        <end position="473"/>
    </location>
</feature>
<organism evidence="4 5">
    <name type="scientific">Recurvomyces mirabilis</name>
    <dbReference type="NCBI Taxonomy" id="574656"/>
    <lineage>
        <taxon>Eukaryota</taxon>
        <taxon>Fungi</taxon>
        <taxon>Dikarya</taxon>
        <taxon>Ascomycota</taxon>
        <taxon>Pezizomycotina</taxon>
        <taxon>Dothideomycetes</taxon>
        <taxon>Dothideomycetidae</taxon>
        <taxon>Mycosphaerellales</taxon>
        <taxon>Teratosphaeriaceae</taxon>
        <taxon>Recurvomyces</taxon>
    </lineage>
</organism>
<feature type="region of interest" description="Disordered" evidence="2">
    <location>
        <begin position="337"/>
        <end position="408"/>
    </location>
</feature>
<feature type="compositionally biased region" description="Low complexity" evidence="2">
    <location>
        <begin position="33"/>
        <end position="51"/>
    </location>
</feature>
<feature type="compositionally biased region" description="Gly residues" evidence="2">
    <location>
        <begin position="580"/>
        <end position="589"/>
    </location>
</feature>
<feature type="compositionally biased region" description="Basic and acidic residues" evidence="2">
    <location>
        <begin position="155"/>
        <end position="165"/>
    </location>
</feature>
<evidence type="ECO:0000313" key="4">
    <source>
        <dbReference type="EMBL" id="KAK3679807.1"/>
    </source>
</evidence>
<feature type="coiled-coil region" evidence="1">
    <location>
        <begin position="123"/>
        <end position="150"/>
    </location>
</feature>